<dbReference type="InterPro" id="IPR051553">
    <property type="entry name" value="Ran_GTPase-activating"/>
</dbReference>
<dbReference type="Pfam" id="PF00415">
    <property type="entry name" value="RCC1"/>
    <property type="match status" value="1"/>
</dbReference>
<dbReference type="InterPro" id="IPR036047">
    <property type="entry name" value="F-box-like_dom_sf"/>
</dbReference>
<dbReference type="PANTHER" id="PTHR45982:SF1">
    <property type="entry name" value="REGULATOR OF CHROMOSOME CONDENSATION"/>
    <property type="match status" value="1"/>
</dbReference>
<dbReference type="OMA" id="DFRIAPQ"/>
<dbReference type="GeneID" id="19952090"/>
<evidence type="ECO:0000256" key="1">
    <source>
        <dbReference type="PROSITE-ProRule" id="PRU00235"/>
    </source>
</evidence>
<reference evidence="2 3" key="1">
    <citation type="submission" date="2012-04" db="EMBL/GenBank/DDBJ databases">
        <title>The Genome Sequence of Saprolegnia declina VS20.</title>
        <authorList>
            <consortium name="The Broad Institute Genome Sequencing Platform"/>
            <person name="Russ C."/>
            <person name="Nusbaum C."/>
            <person name="Tyler B."/>
            <person name="van West P."/>
            <person name="Dieguez-Uribeondo J."/>
            <person name="de Bruijn I."/>
            <person name="Tripathy S."/>
            <person name="Jiang R."/>
            <person name="Young S.K."/>
            <person name="Zeng Q."/>
            <person name="Gargeya S."/>
            <person name="Fitzgerald M."/>
            <person name="Haas B."/>
            <person name="Abouelleil A."/>
            <person name="Alvarado L."/>
            <person name="Arachchi H.M."/>
            <person name="Berlin A."/>
            <person name="Chapman S.B."/>
            <person name="Goldberg J."/>
            <person name="Griggs A."/>
            <person name="Gujja S."/>
            <person name="Hansen M."/>
            <person name="Howarth C."/>
            <person name="Imamovic A."/>
            <person name="Larimer J."/>
            <person name="McCowen C."/>
            <person name="Montmayeur A."/>
            <person name="Murphy C."/>
            <person name="Neiman D."/>
            <person name="Pearson M."/>
            <person name="Priest M."/>
            <person name="Roberts A."/>
            <person name="Saif S."/>
            <person name="Shea T."/>
            <person name="Sisk P."/>
            <person name="Sykes S."/>
            <person name="Wortman J."/>
            <person name="Nusbaum C."/>
            <person name="Birren B."/>
        </authorList>
    </citation>
    <scope>NUCLEOTIDE SEQUENCE [LARGE SCALE GENOMIC DNA]</scope>
    <source>
        <strain evidence="2 3">VS20</strain>
    </source>
</reference>
<dbReference type="SUPFAM" id="SSF50985">
    <property type="entry name" value="RCC1/BLIP-II"/>
    <property type="match status" value="1"/>
</dbReference>
<dbReference type="InterPro" id="IPR009091">
    <property type="entry name" value="RCC1/BLIP-II"/>
</dbReference>
<dbReference type="Proteomes" id="UP000030762">
    <property type="component" value="Unassembled WGS sequence"/>
</dbReference>
<dbReference type="RefSeq" id="XP_008615620.1">
    <property type="nucleotide sequence ID" value="XM_008617398.1"/>
</dbReference>
<keyword evidence="3" id="KW-1185">Reference proteome</keyword>
<sequence>MLLDLGPDVLEVVAEYMDVRSVLQLAATTRLLHTAVAASTVLWEALCVRDFRIAPQAFPRATAQWATLYRRMHAPIVLTWGVGSNGRLGPGGGHTTVDRPRAIDTSGLGKVARITCSGFGMHALTQDGCIWFWGSFNGYGSHDRLRVPVDEPCRSLSSGRTHGCALGDSGAAYAWTESRQVSVVQCNSATDAPVVDVVAGWSHVAVLFANGAVKTRHVNDLGTMALQAAEQLPLDDDRAVQVVAGADFTAVVTDAGHVFLWRQSPMHLERLNDDSGRPIVATHATACYQTLSIFNSRTNSVRSYVVTSTDLKDVTPATLASLGVCKVTHGDWHSGVLTSTGHVWTWGNGSAALGTGNHGSRGVPTPTQVTIGLENLFVFDIGFGGWHSAALAVAL</sequence>
<accession>T0RLL4</accession>
<protein>
    <recommendedName>
        <fullName evidence="4">F-box domain-containing protein</fullName>
    </recommendedName>
</protein>
<dbReference type="GO" id="GO:0005085">
    <property type="term" value="F:guanyl-nucleotide exchange factor activity"/>
    <property type="evidence" value="ECO:0007669"/>
    <property type="project" value="TreeGrafter"/>
</dbReference>
<dbReference type="Gene3D" id="2.130.10.30">
    <property type="entry name" value="Regulator of chromosome condensation 1/beta-lactamase-inhibitor protein II"/>
    <property type="match status" value="3"/>
</dbReference>
<dbReference type="AlphaFoldDB" id="T0RLL4"/>
<dbReference type="PANTHER" id="PTHR45982">
    <property type="entry name" value="REGULATOR OF CHROMOSOME CONDENSATION"/>
    <property type="match status" value="1"/>
</dbReference>
<feature type="repeat" description="RCC1" evidence="1">
    <location>
        <begin position="341"/>
        <end position="394"/>
    </location>
</feature>
<dbReference type="GO" id="GO:0005737">
    <property type="term" value="C:cytoplasm"/>
    <property type="evidence" value="ECO:0007669"/>
    <property type="project" value="TreeGrafter"/>
</dbReference>
<dbReference type="InterPro" id="IPR000408">
    <property type="entry name" value="Reg_chr_condens"/>
</dbReference>
<proteinExistence type="predicted"/>
<name>T0RLL4_SAPDV</name>
<dbReference type="InParanoid" id="T0RLL4"/>
<evidence type="ECO:0000313" key="2">
    <source>
        <dbReference type="EMBL" id="EQC30882.1"/>
    </source>
</evidence>
<organism evidence="2 3">
    <name type="scientific">Saprolegnia diclina (strain VS20)</name>
    <dbReference type="NCBI Taxonomy" id="1156394"/>
    <lineage>
        <taxon>Eukaryota</taxon>
        <taxon>Sar</taxon>
        <taxon>Stramenopiles</taxon>
        <taxon>Oomycota</taxon>
        <taxon>Saprolegniomycetes</taxon>
        <taxon>Saprolegniales</taxon>
        <taxon>Saprolegniaceae</taxon>
        <taxon>Saprolegnia</taxon>
    </lineage>
</organism>
<evidence type="ECO:0000313" key="3">
    <source>
        <dbReference type="Proteomes" id="UP000030762"/>
    </source>
</evidence>
<gene>
    <name evidence="2" type="ORF">SDRG_11363</name>
</gene>
<dbReference type="SUPFAM" id="SSF81383">
    <property type="entry name" value="F-box domain"/>
    <property type="match status" value="1"/>
</dbReference>
<dbReference type="PROSITE" id="PS50012">
    <property type="entry name" value="RCC1_3"/>
    <property type="match status" value="2"/>
</dbReference>
<feature type="repeat" description="RCC1" evidence="1">
    <location>
        <begin position="75"/>
        <end position="127"/>
    </location>
</feature>
<dbReference type="OrthoDB" id="61110at2759"/>
<evidence type="ECO:0008006" key="4">
    <source>
        <dbReference type="Google" id="ProtNLM"/>
    </source>
</evidence>
<dbReference type="VEuPathDB" id="FungiDB:SDRG_11363"/>
<dbReference type="EMBL" id="JH767172">
    <property type="protein sequence ID" value="EQC30882.1"/>
    <property type="molecule type" value="Genomic_DNA"/>
</dbReference>